<dbReference type="InterPro" id="IPR018466">
    <property type="entry name" value="Kre9/Knh1-like_N"/>
</dbReference>
<name>A0A444S3W0_VERDA</name>
<evidence type="ECO:0000313" key="5">
    <source>
        <dbReference type="Proteomes" id="UP000288725"/>
    </source>
</evidence>
<evidence type="ECO:0000256" key="1">
    <source>
        <dbReference type="ARBA" id="ARBA00022729"/>
    </source>
</evidence>
<feature type="domain" description="Yeast cell wall synthesis Kre9/Knh1-like N-terminal" evidence="3">
    <location>
        <begin position="98"/>
        <end position="174"/>
    </location>
</feature>
<evidence type="ECO:0000259" key="3">
    <source>
        <dbReference type="Pfam" id="PF10342"/>
    </source>
</evidence>
<gene>
    <name evidence="4" type="ORF">VDGE_04440</name>
</gene>
<dbReference type="Proteomes" id="UP000288725">
    <property type="component" value="Unassembled WGS sequence"/>
</dbReference>
<sequence>MAGHGFNHRRRSVANLAGMARWGALAAYLICSIAWPACLSVHPPSPSRAPYSLYLQFTPVFRYPTFVTKLLTAKPFSSTINRQNEAKAEFTNTQADFAAISAGKDFTLTWSGAEGPVTILLKTGPSDDLTTVQTITTGQSGESFTWSVPTTLVSGQYAFEINDGTEPNYSVQFPLVGSGTASVSSAPASTATSASATVSVTSTAASSSAASESETATSSAAESSATTEASSSVVTRTRTSTTASESATGTAASVPDSKAGRLGSPVALIMTLAAMLYFH</sequence>
<dbReference type="AlphaFoldDB" id="A0A444S3W0"/>
<evidence type="ECO:0000313" key="4">
    <source>
        <dbReference type="EMBL" id="RXG48009.1"/>
    </source>
</evidence>
<proteinExistence type="predicted"/>
<dbReference type="InterPro" id="IPR052982">
    <property type="entry name" value="SRP1/TIP1-like"/>
</dbReference>
<organism evidence="4 5">
    <name type="scientific">Verticillium dahliae</name>
    <name type="common">Verticillium wilt</name>
    <dbReference type="NCBI Taxonomy" id="27337"/>
    <lineage>
        <taxon>Eukaryota</taxon>
        <taxon>Fungi</taxon>
        <taxon>Dikarya</taxon>
        <taxon>Ascomycota</taxon>
        <taxon>Pezizomycotina</taxon>
        <taxon>Sordariomycetes</taxon>
        <taxon>Hypocreomycetidae</taxon>
        <taxon>Glomerellales</taxon>
        <taxon>Plectosphaerellaceae</taxon>
        <taxon>Verticillium</taxon>
    </lineage>
</organism>
<comment type="caution">
    <text evidence="4">The sequence shown here is derived from an EMBL/GenBank/DDBJ whole genome shotgun (WGS) entry which is preliminary data.</text>
</comment>
<dbReference type="PANTHER" id="PTHR40633:SF1">
    <property type="entry name" value="GPI ANCHORED SERINE-THREONINE RICH PROTEIN (AFU_ORTHOLOGUE AFUA_1G03630)"/>
    <property type="match status" value="1"/>
</dbReference>
<dbReference type="Pfam" id="PF10342">
    <property type="entry name" value="Kre9_KNH"/>
    <property type="match status" value="1"/>
</dbReference>
<evidence type="ECO:0000256" key="2">
    <source>
        <dbReference type="SAM" id="MobiDB-lite"/>
    </source>
</evidence>
<accession>A0A444S3W0</accession>
<reference evidence="4 5" key="1">
    <citation type="submission" date="2018-12" db="EMBL/GenBank/DDBJ databases">
        <title>Genome of Verticillium dahliae isolate Getta Getta.</title>
        <authorList>
            <person name="Gardiner D.M."/>
        </authorList>
    </citation>
    <scope>NUCLEOTIDE SEQUENCE [LARGE SCALE GENOMIC DNA]</scope>
    <source>
        <strain evidence="4 5">Getta Getta</strain>
    </source>
</reference>
<dbReference type="PANTHER" id="PTHR40633">
    <property type="entry name" value="MATRIX PROTEIN, PUTATIVE (AFU_ORTHOLOGUE AFUA_8G05410)-RELATED"/>
    <property type="match status" value="1"/>
</dbReference>
<protein>
    <recommendedName>
        <fullName evidence="3">Yeast cell wall synthesis Kre9/Knh1-like N-terminal domain-containing protein</fullName>
    </recommendedName>
</protein>
<feature type="region of interest" description="Disordered" evidence="2">
    <location>
        <begin position="205"/>
        <end position="257"/>
    </location>
</feature>
<feature type="compositionally biased region" description="Low complexity" evidence="2">
    <location>
        <begin position="205"/>
        <end position="253"/>
    </location>
</feature>
<keyword evidence="1" id="KW-0732">Signal</keyword>
<dbReference type="EMBL" id="RSDZ01000031">
    <property type="protein sequence ID" value="RXG48009.1"/>
    <property type="molecule type" value="Genomic_DNA"/>
</dbReference>